<evidence type="ECO:0000256" key="1">
    <source>
        <dbReference type="SAM" id="MobiDB-lite"/>
    </source>
</evidence>
<dbReference type="RefSeq" id="WP_199034463.1">
    <property type="nucleotide sequence ID" value="NZ_JAELXS010000001.1"/>
</dbReference>
<feature type="signal peptide" evidence="2">
    <location>
        <begin position="1"/>
        <end position="18"/>
    </location>
</feature>
<keyword evidence="4" id="KW-0456">Lyase</keyword>
<protein>
    <submittedName>
        <fullName evidence="4">Oligogalacturonate lyase</fullName>
    </submittedName>
</protein>
<feature type="region of interest" description="Disordered" evidence="1">
    <location>
        <begin position="172"/>
        <end position="200"/>
    </location>
</feature>
<organism evidence="4 5">
    <name type="scientific">Sphingomonas mollis</name>
    <dbReference type="NCBI Taxonomy" id="2795726"/>
    <lineage>
        <taxon>Bacteria</taxon>
        <taxon>Pseudomonadati</taxon>
        <taxon>Pseudomonadota</taxon>
        <taxon>Alphaproteobacteria</taxon>
        <taxon>Sphingomonadales</taxon>
        <taxon>Sphingomonadaceae</taxon>
        <taxon>Sphingomonas</taxon>
    </lineage>
</organism>
<evidence type="ECO:0000256" key="2">
    <source>
        <dbReference type="SAM" id="SignalP"/>
    </source>
</evidence>
<gene>
    <name evidence="4" type="ORF">JAO74_01890</name>
</gene>
<dbReference type="GO" id="GO:0016829">
    <property type="term" value="F:lyase activity"/>
    <property type="evidence" value="ECO:0007669"/>
    <property type="project" value="UniProtKB-KW"/>
</dbReference>
<proteinExistence type="predicted"/>
<accession>A0ABS0XKH2</accession>
<evidence type="ECO:0000313" key="4">
    <source>
        <dbReference type="EMBL" id="MBJ6120536.1"/>
    </source>
</evidence>
<dbReference type="SUPFAM" id="SSF82171">
    <property type="entry name" value="DPP6 N-terminal domain-like"/>
    <property type="match status" value="1"/>
</dbReference>
<dbReference type="Pfam" id="PF14583">
    <property type="entry name" value="Pectate_lyase22"/>
    <property type="match status" value="1"/>
</dbReference>
<reference evidence="5" key="1">
    <citation type="submission" date="2020-12" db="EMBL/GenBank/DDBJ databases">
        <title>Hymenobacter sp.</title>
        <authorList>
            <person name="Kim M.K."/>
        </authorList>
    </citation>
    <scope>NUCLEOTIDE SEQUENCE [LARGE SCALE GENOMIC DNA]</scope>
    <source>
        <strain evidence="5">BT553</strain>
    </source>
</reference>
<keyword evidence="5" id="KW-1185">Reference proteome</keyword>
<evidence type="ECO:0000313" key="5">
    <source>
        <dbReference type="Proteomes" id="UP000640426"/>
    </source>
</evidence>
<keyword evidence="2" id="KW-0732">Signal</keyword>
<dbReference type="InterPro" id="IPR015943">
    <property type="entry name" value="WD40/YVTN_repeat-like_dom_sf"/>
</dbReference>
<dbReference type="EMBL" id="JAELXS010000001">
    <property type="protein sequence ID" value="MBJ6120536.1"/>
    <property type="molecule type" value="Genomic_DNA"/>
</dbReference>
<sequence>MKFASLLLALALPAAAVAQTPSPAAQKPASWVDAKTGHRVMRLSDAPGNYLLYFNYNAFTPQGDKMVFSTAEGISVVDLKTWAVKALVKQKIVRLLFTGHKTRTAYYTVRATGKAATTGAGSDGQRDPLELWAADIDSGKARKVIDLPAGQIDTMNADETLVAGQVAERAMPLQPGRTERSGKTDQAEYAANGPDGKPLPFAEAKEVRLNDRLEARIPMEIFTIDLKTGARTVAHKATDWLNHLQFSPTDPGLLMFCHEGPWHKVDRIWTIRTDGTQLTKIHTRMMNMEIAGHEWWSPDGKTIWYDLQTPRGQVFWVAGYDVATQKRRWYHVERNQWSVHYNTSSDGKTFAGDGGDSEMVAHAPDGKWIYLLTPQAIPDVAGIHAADADSLIAPGTFAPERLVDLSKHNYQLEPNIHFTPDNKWIVFRSNMEGRNAIYAVEVAKAAQEAGK</sequence>
<dbReference type="InterPro" id="IPR027946">
    <property type="entry name" value="Ogl_dom"/>
</dbReference>
<dbReference type="Proteomes" id="UP000640426">
    <property type="component" value="Unassembled WGS sequence"/>
</dbReference>
<comment type="caution">
    <text evidence="4">The sequence shown here is derived from an EMBL/GenBank/DDBJ whole genome shotgun (WGS) entry which is preliminary data.</text>
</comment>
<name>A0ABS0XKH2_9SPHN</name>
<feature type="compositionally biased region" description="Basic and acidic residues" evidence="1">
    <location>
        <begin position="177"/>
        <end position="186"/>
    </location>
</feature>
<dbReference type="Gene3D" id="2.130.10.10">
    <property type="entry name" value="YVTN repeat-like/Quinoprotein amine dehydrogenase"/>
    <property type="match status" value="1"/>
</dbReference>
<feature type="domain" description="Oligogalacturonate lyase" evidence="3">
    <location>
        <begin position="221"/>
        <end position="444"/>
    </location>
</feature>
<evidence type="ECO:0000259" key="3">
    <source>
        <dbReference type="Pfam" id="PF14583"/>
    </source>
</evidence>
<feature type="chain" id="PRO_5046975027" evidence="2">
    <location>
        <begin position="19"/>
        <end position="451"/>
    </location>
</feature>